<reference evidence="1 2" key="1">
    <citation type="journal article" date="2022" name="DNA Res.">
        <title>Chromosomal-level genome assembly of the orchid tree Bauhinia variegata (Leguminosae; Cercidoideae) supports the allotetraploid origin hypothesis of Bauhinia.</title>
        <authorList>
            <person name="Zhong Y."/>
            <person name="Chen Y."/>
            <person name="Zheng D."/>
            <person name="Pang J."/>
            <person name="Liu Y."/>
            <person name="Luo S."/>
            <person name="Meng S."/>
            <person name="Qian L."/>
            <person name="Wei D."/>
            <person name="Dai S."/>
            <person name="Zhou R."/>
        </authorList>
    </citation>
    <scope>NUCLEOTIDE SEQUENCE [LARGE SCALE GENOMIC DNA]</scope>
    <source>
        <strain evidence="1">BV-YZ2020</strain>
    </source>
</reference>
<gene>
    <name evidence="1" type="ORF">L6164_030711</name>
</gene>
<evidence type="ECO:0000313" key="2">
    <source>
        <dbReference type="Proteomes" id="UP000828941"/>
    </source>
</evidence>
<sequence>MEEVVEFESGSASADKVKVKVNDKINRGEKKEGFCSAEAELEGSGRVPERRRMCLKLNKIEAAAMGNPHVRVCRICKKEFSTGKALGGHMRMHAKDHKQEIGNNNNLMSESLADDDGKQNCRVCGKDFPSMKSLFGHMRSHPEREWRGIQPPVPVPSSCPIGSPSSEYSTLSDDLHPIVDSSSDHYAAAAVPATTTRPHSESDSGSGSGSDYSAIDLSSRLSMGWSVTAKRGRKGSYGSGLKPGIERRTEEAMYHLMILACANSNSNHLTLTHQSHSDTDTDTDDNKMTWEEQGSPKTESTPSASPESSRRMVVMTNNKRRRIKRMKLTELETGGSTDISKDHIRIQNETNKHVCSSCNKSFPTHQALGGHRSSHNKSKIIQNQNQNVKPDVVESESYDIRLDIATRADAEVINSNGNGNGNGHRCNICNKIFSTGQALGGHKRCHWKGNAETSEPHAKSAENSGAHPPDFLLGLIDLNELPAMEEQHQEVNAPSASASASNKY</sequence>
<dbReference type="EMBL" id="CM039437">
    <property type="protein sequence ID" value="KAI4307535.1"/>
    <property type="molecule type" value="Genomic_DNA"/>
</dbReference>
<dbReference type="Proteomes" id="UP000828941">
    <property type="component" value="Chromosome 12"/>
</dbReference>
<name>A0ACB9LD67_BAUVA</name>
<evidence type="ECO:0000313" key="1">
    <source>
        <dbReference type="EMBL" id="KAI4307535.1"/>
    </source>
</evidence>
<comment type="caution">
    <text evidence="1">The sequence shown here is derived from an EMBL/GenBank/DDBJ whole genome shotgun (WGS) entry which is preliminary data.</text>
</comment>
<keyword evidence="2" id="KW-1185">Reference proteome</keyword>
<accession>A0ACB9LD67</accession>
<protein>
    <submittedName>
        <fullName evidence="1">Uncharacterized protein</fullName>
    </submittedName>
</protein>
<proteinExistence type="predicted"/>
<organism evidence="1 2">
    <name type="scientific">Bauhinia variegata</name>
    <name type="common">Purple orchid tree</name>
    <name type="synonym">Phanera variegata</name>
    <dbReference type="NCBI Taxonomy" id="167791"/>
    <lineage>
        <taxon>Eukaryota</taxon>
        <taxon>Viridiplantae</taxon>
        <taxon>Streptophyta</taxon>
        <taxon>Embryophyta</taxon>
        <taxon>Tracheophyta</taxon>
        <taxon>Spermatophyta</taxon>
        <taxon>Magnoliopsida</taxon>
        <taxon>eudicotyledons</taxon>
        <taxon>Gunneridae</taxon>
        <taxon>Pentapetalae</taxon>
        <taxon>rosids</taxon>
        <taxon>fabids</taxon>
        <taxon>Fabales</taxon>
        <taxon>Fabaceae</taxon>
        <taxon>Cercidoideae</taxon>
        <taxon>Cercideae</taxon>
        <taxon>Bauhiniinae</taxon>
        <taxon>Bauhinia</taxon>
    </lineage>
</organism>